<dbReference type="InterPro" id="IPR052735">
    <property type="entry name" value="NAD_biosynth-regulator"/>
</dbReference>
<dbReference type="RefSeq" id="WP_085767243.1">
    <property type="nucleotide sequence ID" value="NZ_CP019344.1"/>
</dbReference>
<dbReference type="InterPro" id="IPR038727">
    <property type="entry name" value="NadR/Ttd14_AAA_dom"/>
</dbReference>
<feature type="domain" description="NadR/Ttd14 AAA" evidence="1">
    <location>
        <begin position="14"/>
        <end position="172"/>
    </location>
</feature>
<proteinExistence type="predicted"/>
<dbReference type="SUPFAM" id="SSF52540">
    <property type="entry name" value="P-loop containing nucleoside triphosphate hydrolases"/>
    <property type="match status" value="1"/>
</dbReference>
<evidence type="ECO:0000259" key="1">
    <source>
        <dbReference type="Pfam" id="PF13521"/>
    </source>
</evidence>
<dbReference type="STRING" id="331648.BST97_10830"/>
<dbReference type="InterPro" id="IPR027417">
    <property type="entry name" value="P-loop_NTPase"/>
</dbReference>
<keyword evidence="3" id="KW-1185">Reference proteome</keyword>
<accession>A0A1W6MLH3</accession>
<protein>
    <submittedName>
        <fullName evidence="2">NadR-like protein</fullName>
    </submittedName>
</protein>
<dbReference type="AlphaFoldDB" id="A0A1W6MLH3"/>
<dbReference type="Gene3D" id="3.40.50.300">
    <property type="entry name" value="P-loop containing nucleotide triphosphate hydrolases"/>
    <property type="match status" value="1"/>
</dbReference>
<name>A0A1W6MLH3_9FLAO</name>
<dbReference type="CDD" id="cd00882">
    <property type="entry name" value="Ras_like_GTPase"/>
    <property type="match status" value="1"/>
</dbReference>
<dbReference type="PANTHER" id="PTHR37512">
    <property type="entry name" value="TRIFUNCTIONAL NAD BIOSYNTHESIS/REGULATOR PROTEIN NADR"/>
    <property type="match status" value="1"/>
</dbReference>
<dbReference type="OrthoDB" id="9151999at2"/>
<organism evidence="2 3">
    <name type="scientific">Nonlabens spongiae</name>
    <dbReference type="NCBI Taxonomy" id="331648"/>
    <lineage>
        <taxon>Bacteria</taxon>
        <taxon>Pseudomonadati</taxon>
        <taxon>Bacteroidota</taxon>
        <taxon>Flavobacteriia</taxon>
        <taxon>Flavobacteriales</taxon>
        <taxon>Flavobacteriaceae</taxon>
        <taxon>Nonlabens</taxon>
    </lineage>
</organism>
<evidence type="ECO:0000313" key="3">
    <source>
        <dbReference type="Proteomes" id="UP000193431"/>
    </source>
</evidence>
<dbReference type="PANTHER" id="PTHR37512:SF1">
    <property type="entry name" value="NADR_TTD14 AAA DOMAIN-CONTAINING PROTEIN"/>
    <property type="match status" value="1"/>
</dbReference>
<dbReference type="Proteomes" id="UP000193431">
    <property type="component" value="Chromosome"/>
</dbReference>
<sequence length="185" mass="21667">MEKTPPQKEFSGKRVVLFGPESTGKSTLSRKLAKHYHTTYIPEFAREYLQEKMDQTGTVCALEDLMPITRGQRRLENEAAKKAHKFLFCDTDALETWVYSHIYFNVAPEELEQVIALSEYDLYLLMQVDIPWQKDDIRDRPDDRAYIFNQFEDALKKFDKNYGIVTGTGEQRLENAIQIIEQTFK</sequence>
<gene>
    <name evidence="2" type="ORF">BST97_10830</name>
</gene>
<dbReference type="EMBL" id="CP019344">
    <property type="protein sequence ID" value="ARN78440.1"/>
    <property type="molecule type" value="Genomic_DNA"/>
</dbReference>
<reference evidence="2 3" key="1">
    <citation type="submission" date="2016-11" db="EMBL/GenBank/DDBJ databases">
        <title>Trade-off between light-utilization and light-protection in marine flavobacteria.</title>
        <authorList>
            <person name="Kumagai Y."/>
        </authorList>
    </citation>
    <scope>NUCLEOTIDE SEQUENCE [LARGE SCALE GENOMIC DNA]</scope>
    <source>
        <strain evidence="2 3">JCM 13191</strain>
    </source>
</reference>
<dbReference type="Pfam" id="PF13521">
    <property type="entry name" value="AAA_28"/>
    <property type="match status" value="1"/>
</dbReference>
<evidence type="ECO:0000313" key="2">
    <source>
        <dbReference type="EMBL" id="ARN78440.1"/>
    </source>
</evidence>